<dbReference type="RefSeq" id="WP_084239059.1">
    <property type="nucleotide sequence ID" value="NZ_FWXT01000001.1"/>
</dbReference>
<dbReference type="Pfam" id="PF13646">
    <property type="entry name" value="HEAT_2"/>
    <property type="match status" value="1"/>
</dbReference>
<dbReference type="InterPro" id="IPR016024">
    <property type="entry name" value="ARM-type_fold"/>
</dbReference>
<organism evidence="1 2">
    <name type="scientific">Pedobacter africanus</name>
    <dbReference type="NCBI Taxonomy" id="151894"/>
    <lineage>
        <taxon>Bacteria</taxon>
        <taxon>Pseudomonadati</taxon>
        <taxon>Bacteroidota</taxon>
        <taxon>Sphingobacteriia</taxon>
        <taxon>Sphingobacteriales</taxon>
        <taxon>Sphingobacteriaceae</taxon>
        <taxon>Pedobacter</taxon>
    </lineage>
</organism>
<dbReference type="STRING" id="151894.SAMN04488524_2546"/>
<dbReference type="Gene3D" id="1.25.10.10">
    <property type="entry name" value="Leucine-rich Repeat Variant"/>
    <property type="match status" value="1"/>
</dbReference>
<reference evidence="2" key="1">
    <citation type="submission" date="2017-04" db="EMBL/GenBank/DDBJ databases">
        <authorList>
            <person name="Varghese N."/>
            <person name="Submissions S."/>
        </authorList>
    </citation>
    <scope>NUCLEOTIDE SEQUENCE [LARGE SCALE GENOMIC DNA]</scope>
    <source>
        <strain evidence="2">DSM 12126</strain>
    </source>
</reference>
<dbReference type="EMBL" id="FWXT01000001">
    <property type="protein sequence ID" value="SMC75014.1"/>
    <property type="molecule type" value="Genomic_DNA"/>
</dbReference>
<dbReference type="Proteomes" id="UP000192756">
    <property type="component" value="Unassembled WGS sequence"/>
</dbReference>
<proteinExistence type="predicted"/>
<gene>
    <name evidence="1" type="ORF">SAMN04488524_2546</name>
</gene>
<evidence type="ECO:0000313" key="1">
    <source>
        <dbReference type="EMBL" id="SMC75014.1"/>
    </source>
</evidence>
<dbReference type="AlphaFoldDB" id="A0A1W2BQM0"/>
<sequence>MEYIEQLQARWDDLRSRPNTKEEIEEVLKLGKLIELERAKEFGDLFLKLRSLGLDANSIWDLVNLKDSYPSGVVEILLNYLPGNYCERNKEGIVRALTVKEAQGKAAPALIYEYENTPKEKGNLRWVIGNAIATTMTLKEVEWIYAAVLDKTNGASRGQLVLGVGTVKTEKSESILIDLLNDNEVAPKALAALGMMKSKKAKDKILEMRETTKDPLIRLEATKTLKKIGSL</sequence>
<keyword evidence="2" id="KW-1185">Reference proteome</keyword>
<dbReference type="InterPro" id="IPR011989">
    <property type="entry name" value="ARM-like"/>
</dbReference>
<evidence type="ECO:0000313" key="2">
    <source>
        <dbReference type="Proteomes" id="UP000192756"/>
    </source>
</evidence>
<evidence type="ECO:0008006" key="3">
    <source>
        <dbReference type="Google" id="ProtNLM"/>
    </source>
</evidence>
<dbReference type="SUPFAM" id="SSF48371">
    <property type="entry name" value="ARM repeat"/>
    <property type="match status" value="1"/>
</dbReference>
<dbReference type="OrthoDB" id="712058at2"/>
<protein>
    <recommendedName>
        <fullName evidence="3">HEAT repeat-containing protein</fullName>
    </recommendedName>
</protein>
<name>A0A1W2BQM0_9SPHI</name>
<accession>A0A1W2BQM0</accession>